<evidence type="ECO:0000313" key="1">
    <source>
        <dbReference type="EMBL" id="TWH95284.1"/>
    </source>
</evidence>
<name>A0A562KIW0_SPHWJ</name>
<dbReference type="EMBL" id="VLKK01000004">
    <property type="protein sequence ID" value="TWH95284.1"/>
    <property type="molecule type" value="Genomic_DNA"/>
</dbReference>
<protein>
    <submittedName>
        <fullName evidence="1">Uncharacterized protein</fullName>
    </submittedName>
</protein>
<comment type="caution">
    <text evidence="1">The sequence shown here is derived from an EMBL/GenBank/DDBJ whole genome shotgun (WGS) entry which is preliminary data.</text>
</comment>
<organism evidence="1 2">
    <name type="scientific">Sphingobium wenxiniae (strain DSM 21828 / CGMCC 1.7748 / JZ-1)</name>
    <dbReference type="NCBI Taxonomy" id="595605"/>
    <lineage>
        <taxon>Bacteria</taxon>
        <taxon>Pseudomonadati</taxon>
        <taxon>Pseudomonadota</taxon>
        <taxon>Alphaproteobacteria</taxon>
        <taxon>Sphingomonadales</taxon>
        <taxon>Sphingomonadaceae</taxon>
        <taxon>Sphingobium</taxon>
    </lineage>
</organism>
<gene>
    <name evidence="1" type="ORF">IQ35_01540</name>
</gene>
<sequence length="82" mass="9081">MAKHSLRADSVSVTIANRRPDTIDGTPLLKKIEAHIVACGTSPTVFGRRAVNDPCLVFDMRRGRWLTRRTASRIESYLAKGA</sequence>
<dbReference type="Proteomes" id="UP000316624">
    <property type="component" value="Unassembled WGS sequence"/>
</dbReference>
<dbReference type="AlphaFoldDB" id="A0A562KIW0"/>
<accession>A0A562KIW0</accession>
<reference evidence="1 2" key="1">
    <citation type="journal article" date="2015" name="Stand. Genomic Sci.">
        <title>Genomic Encyclopedia of Bacterial and Archaeal Type Strains, Phase III: the genomes of soil and plant-associated and newly described type strains.</title>
        <authorList>
            <person name="Whitman W.B."/>
            <person name="Woyke T."/>
            <person name="Klenk H.P."/>
            <person name="Zhou Y."/>
            <person name="Lilburn T.G."/>
            <person name="Beck B.J."/>
            <person name="De Vos P."/>
            <person name="Vandamme P."/>
            <person name="Eisen J.A."/>
            <person name="Garrity G."/>
            <person name="Hugenholtz P."/>
            <person name="Kyrpides N.C."/>
        </authorList>
    </citation>
    <scope>NUCLEOTIDE SEQUENCE [LARGE SCALE GENOMIC DNA]</scope>
    <source>
        <strain evidence="1 2">CGMCC 1.7748</strain>
    </source>
</reference>
<evidence type="ECO:0000313" key="2">
    <source>
        <dbReference type="Proteomes" id="UP000316624"/>
    </source>
</evidence>
<keyword evidence="2" id="KW-1185">Reference proteome</keyword>
<proteinExistence type="predicted"/>